<dbReference type="GO" id="GO:0004803">
    <property type="term" value="F:transposase activity"/>
    <property type="evidence" value="ECO:0007669"/>
    <property type="project" value="InterPro"/>
</dbReference>
<organism evidence="3">
    <name type="scientific">Faucicola osloensis</name>
    <name type="common">Moraxella osloensis</name>
    <dbReference type="NCBI Taxonomy" id="34062"/>
    <lineage>
        <taxon>Bacteria</taxon>
        <taxon>Pseudomonadati</taxon>
        <taxon>Pseudomonadota</taxon>
        <taxon>Gammaproteobacteria</taxon>
        <taxon>Moraxellales</taxon>
        <taxon>Moraxellaceae</taxon>
        <taxon>Faucicola</taxon>
    </lineage>
</organism>
<dbReference type="GO" id="GO:0003677">
    <property type="term" value="F:DNA binding"/>
    <property type="evidence" value="ECO:0007669"/>
    <property type="project" value="InterPro"/>
</dbReference>
<feature type="domain" description="Transposase IS4-like" evidence="1">
    <location>
        <begin position="12"/>
        <end position="142"/>
    </location>
</feature>
<evidence type="ECO:0000313" key="3">
    <source>
        <dbReference type="EMBL" id="ATQ83013.1"/>
    </source>
</evidence>
<dbReference type="AlphaFoldDB" id="A0A1B8PQ12"/>
<evidence type="ECO:0000259" key="1">
    <source>
        <dbReference type="Pfam" id="PF01609"/>
    </source>
</evidence>
<dbReference type="OrthoDB" id="1551210at2"/>
<dbReference type="GO" id="GO:0006313">
    <property type="term" value="P:DNA transposition"/>
    <property type="evidence" value="ECO:0007669"/>
    <property type="project" value="InterPro"/>
</dbReference>
<accession>A0A1B8PQ12</accession>
<sequence length="167" mass="18691">MSVGKEATPTYAIIDSQSVKTTSKSEQKGFDGGKKVKGRKRHILVDTIGNLLGVVVHAANIHDTRAGIMVVDKALKTYPTIEAISADAGYRKTFEQDVMNNHNIPVDISTKINGEWRIIAKRWVVERNFAWLNNARRLAKDFEITVLSAESFIKIAHITQLLRNMCL</sequence>
<name>A0A1B8PQ12_FAUOS</name>
<dbReference type="PANTHER" id="PTHR30007:SF0">
    <property type="entry name" value="TRANSPOSASE"/>
    <property type="match status" value="1"/>
</dbReference>
<gene>
    <name evidence="2" type="ORF">YHS_01865</name>
    <name evidence="3" type="ORF">YHS_03755</name>
</gene>
<dbReference type="NCBIfam" id="NF033580">
    <property type="entry name" value="transpos_IS5_3"/>
    <property type="match status" value="1"/>
</dbReference>
<dbReference type="EMBL" id="CP024176">
    <property type="protein sequence ID" value="ATQ83013.1"/>
    <property type="molecule type" value="Genomic_DNA"/>
</dbReference>
<dbReference type="PANTHER" id="PTHR30007">
    <property type="entry name" value="PHP DOMAIN PROTEIN"/>
    <property type="match status" value="1"/>
</dbReference>
<evidence type="ECO:0000313" key="2">
    <source>
        <dbReference type="EMBL" id="ATQ82680.1"/>
    </source>
</evidence>
<dbReference type="Pfam" id="PF01609">
    <property type="entry name" value="DDE_Tnp_1"/>
    <property type="match status" value="1"/>
</dbReference>
<dbReference type="InterPro" id="IPR002559">
    <property type="entry name" value="Transposase_11"/>
</dbReference>
<reference evidence="3" key="1">
    <citation type="submission" date="2017-11" db="EMBL/GenBank/DDBJ databases">
        <title>Complete Genome Sequence from Moraxella oslensis YHS isolated from human skin.</title>
        <authorList>
            <person name="Lee K."/>
            <person name="Lim J.Y."/>
            <person name="Hwang I."/>
        </authorList>
    </citation>
    <scope>NUCLEOTIDE SEQUENCE</scope>
    <source>
        <strain evidence="3">YHS</strain>
    </source>
</reference>
<protein>
    <submittedName>
        <fullName evidence="3">IS5/IS1182 family transposase</fullName>
    </submittedName>
</protein>
<dbReference type="EMBL" id="CP024176">
    <property type="protein sequence ID" value="ATQ82680.1"/>
    <property type="molecule type" value="Genomic_DNA"/>
</dbReference>
<proteinExistence type="predicted"/>